<dbReference type="InterPro" id="IPR050706">
    <property type="entry name" value="Cyclic-di-GMP_PDE-like"/>
</dbReference>
<feature type="domain" description="PAC" evidence="3">
    <location>
        <begin position="166"/>
        <end position="218"/>
    </location>
</feature>
<evidence type="ECO:0000259" key="2">
    <source>
        <dbReference type="PROSITE" id="PS50112"/>
    </source>
</evidence>
<feature type="transmembrane region" description="Helical" evidence="1">
    <location>
        <begin position="63"/>
        <end position="84"/>
    </location>
</feature>
<keyword evidence="1" id="KW-1133">Transmembrane helix</keyword>
<evidence type="ECO:0000313" key="6">
    <source>
        <dbReference type="Proteomes" id="UP000245697"/>
    </source>
</evidence>
<dbReference type="AlphaFoldDB" id="A0A316FIA3"/>
<reference evidence="5 6" key="1">
    <citation type="submission" date="2018-05" db="EMBL/GenBank/DDBJ databases">
        <title>Genomic Encyclopedia of Archaeal and Bacterial Type Strains, Phase II (KMG-II): from individual species to whole genera.</title>
        <authorList>
            <person name="Goeker M."/>
        </authorList>
    </citation>
    <scope>NUCLEOTIDE SEQUENCE [LARGE SCALE GENOMIC DNA]</scope>
    <source>
        <strain evidence="5 6">DSM 45184</strain>
    </source>
</reference>
<dbReference type="PROSITE" id="PS50113">
    <property type="entry name" value="PAC"/>
    <property type="match status" value="1"/>
</dbReference>
<comment type="caution">
    <text evidence="5">The sequence shown here is derived from an EMBL/GenBank/DDBJ whole genome shotgun (WGS) entry which is preliminary data.</text>
</comment>
<dbReference type="CDD" id="cd01948">
    <property type="entry name" value="EAL"/>
    <property type="match status" value="1"/>
</dbReference>
<dbReference type="RefSeq" id="WP_109593255.1">
    <property type="nucleotide sequence ID" value="NZ_BONA01000039.1"/>
</dbReference>
<dbReference type="EMBL" id="QGGR01000006">
    <property type="protein sequence ID" value="PWK48199.1"/>
    <property type="molecule type" value="Genomic_DNA"/>
</dbReference>
<dbReference type="InterPro" id="IPR001610">
    <property type="entry name" value="PAC"/>
</dbReference>
<dbReference type="Pfam" id="PF08448">
    <property type="entry name" value="PAS_4"/>
    <property type="match status" value="1"/>
</dbReference>
<dbReference type="Gene3D" id="3.20.20.450">
    <property type="entry name" value="EAL domain"/>
    <property type="match status" value="1"/>
</dbReference>
<dbReference type="InterPro" id="IPR000014">
    <property type="entry name" value="PAS"/>
</dbReference>
<dbReference type="GO" id="GO:0071111">
    <property type="term" value="F:cyclic-guanylate-specific phosphodiesterase activity"/>
    <property type="evidence" value="ECO:0007669"/>
    <property type="project" value="InterPro"/>
</dbReference>
<feature type="domain" description="PAS" evidence="2">
    <location>
        <begin position="96"/>
        <end position="140"/>
    </location>
</feature>
<dbReference type="Pfam" id="PF00563">
    <property type="entry name" value="EAL"/>
    <property type="match status" value="1"/>
</dbReference>
<dbReference type="PROSITE" id="PS50883">
    <property type="entry name" value="EAL"/>
    <property type="match status" value="1"/>
</dbReference>
<dbReference type="NCBIfam" id="TIGR00229">
    <property type="entry name" value="sensory_box"/>
    <property type="match status" value="1"/>
</dbReference>
<keyword evidence="1" id="KW-0472">Membrane</keyword>
<dbReference type="InterPro" id="IPR000700">
    <property type="entry name" value="PAS-assoc_C"/>
</dbReference>
<feature type="domain" description="EAL" evidence="4">
    <location>
        <begin position="223"/>
        <end position="466"/>
    </location>
</feature>
<sequence>MSEPDRPVSPHPGIDVPGDAPTHRLIAAVIAVLGVSMLLTLVLSVWEWEDVLVDGEAAEIDEWLSVVAVCSLPMITAVLVRLLALHRRMRTTARAAVQAFESTVRTVTGWVWRTDGDLRVTYASDGVTTLLGLEAHRVVGGSLDAVLSDQDPAGPDVRALAASGTTDWHTSTRHADGTVRHLRSNATPLRDGRGRVVGYHGFSTDVTTEVEATAGQRREQQRRDALRAGIAAVLHDEGALRIVLQPIVDLHTRQPVGAEALSRFAAEPYRPPNVWFDEAWAAGLGPDLELHAVAKALARLPELPTHAYLSVNVAPDTLVDPRFLDLLDGLGADLARVVVEVTEHAVVSDYGALTEVADRIRLRGGRLAVDDAGAGYATMQHILQLRPDIIKLDRSIVGNADEDPARRALTAAMAAFASSLGTTVVAEGVETAGEIDVLIEAGVRLGQGFLLGRPAPGWPAVLEHSH</sequence>
<dbReference type="Gene3D" id="3.30.450.20">
    <property type="entry name" value="PAS domain"/>
    <property type="match status" value="1"/>
</dbReference>
<accession>A0A316FIA3</accession>
<evidence type="ECO:0000256" key="1">
    <source>
        <dbReference type="SAM" id="Phobius"/>
    </source>
</evidence>
<evidence type="ECO:0000259" key="4">
    <source>
        <dbReference type="PROSITE" id="PS50883"/>
    </source>
</evidence>
<dbReference type="SUPFAM" id="SSF141868">
    <property type="entry name" value="EAL domain-like"/>
    <property type="match status" value="1"/>
</dbReference>
<organism evidence="5 6">
    <name type="scientific">Actinoplanes xinjiangensis</name>
    <dbReference type="NCBI Taxonomy" id="512350"/>
    <lineage>
        <taxon>Bacteria</taxon>
        <taxon>Bacillati</taxon>
        <taxon>Actinomycetota</taxon>
        <taxon>Actinomycetes</taxon>
        <taxon>Micromonosporales</taxon>
        <taxon>Micromonosporaceae</taxon>
        <taxon>Actinoplanes</taxon>
    </lineage>
</organism>
<dbReference type="Proteomes" id="UP000245697">
    <property type="component" value="Unassembled WGS sequence"/>
</dbReference>
<dbReference type="PROSITE" id="PS50112">
    <property type="entry name" value="PAS"/>
    <property type="match status" value="1"/>
</dbReference>
<dbReference type="InterPro" id="IPR013656">
    <property type="entry name" value="PAS_4"/>
</dbReference>
<dbReference type="PANTHER" id="PTHR33121:SF76">
    <property type="entry name" value="SIGNALING PROTEIN"/>
    <property type="match status" value="1"/>
</dbReference>
<gene>
    <name evidence="5" type="ORF">BC793_106229</name>
</gene>
<proteinExistence type="predicted"/>
<dbReference type="CDD" id="cd00130">
    <property type="entry name" value="PAS"/>
    <property type="match status" value="1"/>
</dbReference>
<dbReference type="SMART" id="SM00086">
    <property type="entry name" value="PAC"/>
    <property type="match status" value="1"/>
</dbReference>
<feature type="transmembrane region" description="Helical" evidence="1">
    <location>
        <begin position="25"/>
        <end position="43"/>
    </location>
</feature>
<keyword evidence="6" id="KW-1185">Reference proteome</keyword>
<name>A0A316FIA3_9ACTN</name>
<dbReference type="OrthoDB" id="23692at2"/>
<dbReference type="PANTHER" id="PTHR33121">
    <property type="entry name" value="CYCLIC DI-GMP PHOSPHODIESTERASE PDEF"/>
    <property type="match status" value="1"/>
</dbReference>
<keyword evidence="1" id="KW-0812">Transmembrane</keyword>
<dbReference type="InterPro" id="IPR035919">
    <property type="entry name" value="EAL_sf"/>
</dbReference>
<protein>
    <submittedName>
        <fullName evidence="5">PAS domain S-box-containing protein</fullName>
    </submittedName>
</protein>
<dbReference type="SMART" id="SM00091">
    <property type="entry name" value="PAS"/>
    <property type="match status" value="1"/>
</dbReference>
<dbReference type="SUPFAM" id="SSF55785">
    <property type="entry name" value="PYP-like sensor domain (PAS domain)"/>
    <property type="match status" value="1"/>
</dbReference>
<dbReference type="InterPro" id="IPR035965">
    <property type="entry name" value="PAS-like_dom_sf"/>
</dbReference>
<dbReference type="SMART" id="SM00052">
    <property type="entry name" value="EAL"/>
    <property type="match status" value="1"/>
</dbReference>
<evidence type="ECO:0000313" key="5">
    <source>
        <dbReference type="EMBL" id="PWK48199.1"/>
    </source>
</evidence>
<evidence type="ECO:0000259" key="3">
    <source>
        <dbReference type="PROSITE" id="PS50113"/>
    </source>
</evidence>
<dbReference type="InterPro" id="IPR001633">
    <property type="entry name" value="EAL_dom"/>
</dbReference>